<dbReference type="PIRSF" id="PIRSF003180">
    <property type="entry name" value="DiGMPpdiest_YuxH"/>
    <property type="match status" value="1"/>
</dbReference>
<reference evidence="3" key="1">
    <citation type="submission" date="2021-11" db="EMBL/GenBank/DDBJ databases">
        <title>Isoprene-degrading acetogen.</title>
        <authorList>
            <person name="Yang Y."/>
            <person name="Jin H."/>
            <person name="Yan J."/>
        </authorList>
    </citation>
    <scope>NUCLEOTIDE SEQUENCE</scope>
    <source>
        <strain evidence="3">Berkeley</strain>
    </source>
</reference>
<feature type="domain" description="HDOD" evidence="2">
    <location>
        <begin position="197"/>
        <end position="383"/>
    </location>
</feature>
<dbReference type="Gene3D" id="1.10.3210.10">
    <property type="entry name" value="Hypothetical protein af1432"/>
    <property type="match status" value="1"/>
</dbReference>
<dbReference type="SMART" id="SM00052">
    <property type="entry name" value="EAL"/>
    <property type="match status" value="1"/>
</dbReference>
<dbReference type="InterPro" id="IPR001633">
    <property type="entry name" value="EAL_dom"/>
</dbReference>
<evidence type="ECO:0000259" key="2">
    <source>
        <dbReference type="PROSITE" id="PS51833"/>
    </source>
</evidence>
<dbReference type="InterPro" id="IPR014408">
    <property type="entry name" value="dGMP_Pdiesterase_EAL/HD-GYP"/>
</dbReference>
<organism evidence="3 4">
    <name type="scientific">Acetobacterium wieringae</name>
    <dbReference type="NCBI Taxonomy" id="52694"/>
    <lineage>
        <taxon>Bacteria</taxon>
        <taxon>Bacillati</taxon>
        <taxon>Bacillota</taxon>
        <taxon>Clostridia</taxon>
        <taxon>Eubacteriales</taxon>
        <taxon>Eubacteriaceae</taxon>
        <taxon>Acetobacterium</taxon>
    </lineage>
</organism>
<dbReference type="SUPFAM" id="SSF109604">
    <property type="entry name" value="HD-domain/PDEase-like"/>
    <property type="match status" value="1"/>
</dbReference>
<dbReference type="InterPro" id="IPR013976">
    <property type="entry name" value="HDOD"/>
</dbReference>
<evidence type="ECO:0000259" key="1">
    <source>
        <dbReference type="PROSITE" id="PS50883"/>
    </source>
</evidence>
<dbReference type="SUPFAM" id="SSF141868">
    <property type="entry name" value="EAL domain-like"/>
    <property type="match status" value="1"/>
</dbReference>
<dbReference type="Pfam" id="PF00563">
    <property type="entry name" value="EAL"/>
    <property type="match status" value="1"/>
</dbReference>
<dbReference type="PROSITE" id="PS51833">
    <property type="entry name" value="HDOD"/>
    <property type="match status" value="1"/>
</dbReference>
<dbReference type="PROSITE" id="PS50883">
    <property type="entry name" value="EAL"/>
    <property type="match status" value="1"/>
</dbReference>
<dbReference type="Pfam" id="PF08668">
    <property type="entry name" value="HDOD"/>
    <property type="match status" value="1"/>
</dbReference>
<proteinExistence type="predicted"/>
<evidence type="ECO:0000313" key="3">
    <source>
        <dbReference type="EMBL" id="UYO62127.1"/>
    </source>
</evidence>
<dbReference type="RefSeq" id="WP_228881949.1">
    <property type="nucleotide sequence ID" value="NZ_CABIIK010000041.1"/>
</dbReference>
<dbReference type="Gene3D" id="3.20.20.450">
    <property type="entry name" value="EAL domain"/>
    <property type="match status" value="1"/>
</dbReference>
<accession>A0ABY6HCB9</accession>
<dbReference type="InterPro" id="IPR052340">
    <property type="entry name" value="RNase_Y/CdgJ"/>
</dbReference>
<dbReference type="PANTHER" id="PTHR33525">
    <property type="match status" value="1"/>
</dbReference>
<dbReference type="EMBL" id="CP087994">
    <property type="protein sequence ID" value="UYO62127.1"/>
    <property type="molecule type" value="Genomic_DNA"/>
</dbReference>
<dbReference type="Proteomes" id="UP001163550">
    <property type="component" value="Chromosome"/>
</dbReference>
<dbReference type="PANTHER" id="PTHR33525:SF4">
    <property type="entry name" value="CYCLIC DI-GMP PHOSPHODIESTERASE CDGJ"/>
    <property type="match status" value="1"/>
</dbReference>
<name>A0ABY6HCB9_9FIRM</name>
<feature type="domain" description="EAL" evidence="1">
    <location>
        <begin position="1"/>
        <end position="202"/>
    </location>
</feature>
<keyword evidence="4" id="KW-1185">Reference proteome</keyword>
<evidence type="ECO:0000313" key="4">
    <source>
        <dbReference type="Proteomes" id="UP001163550"/>
    </source>
</evidence>
<sequence>MFIARQPIFDKNLSVFGYELLFRMNEKSRGFDGINAQSATAAVIIGLYELGLENIVEDKMAFINFDEVFIHSDALELIKPNRMIVEMLENIAIDSQLLQRLDHIKEKGYQIALDDFNEKFDDYPLMPYANIIKYDLMLTPLESIAEEIPKVVKQGKILLAEKVETQEVYQQASAMGFQLFQGYFFSKPSIAGRSCNKSPTKIQYFQLISELKKEDPSFVRLAEMIELDAVLSYRILRMASVRSHKKTVKSIQSVLAFMGLNQIERWLSTLMLQDLSQDKPLELMKLSMIRSYFAELIAKELEMNESDCQNASLMGLFSALDGILDQPIEEALADIIIPTAISDALVFHKGPLALIYELILAYEKGDWDFTNKIITEMGVECEKIAKDYQKSILWMHEMMKAMV</sequence>
<dbReference type="InterPro" id="IPR035919">
    <property type="entry name" value="EAL_sf"/>
</dbReference>
<gene>
    <name evidence="3" type="ORF">LNN31_15255</name>
</gene>
<protein>
    <submittedName>
        <fullName evidence="3">EAL domain-containing protein</fullName>
    </submittedName>
</protein>